<evidence type="ECO:0000313" key="3">
    <source>
        <dbReference type="Proteomes" id="UP000815677"/>
    </source>
</evidence>
<feature type="region of interest" description="Disordered" evidence="1">
    <location>
        <begin position="541"/>
        <end position="560"/>
    </location>
</feature>
<accession>A0ABQ0LJ89</accession>
<evidence type="ECO:0000313" key="2">
    <source>
        <dbReference type="EMBL" id="GAT49946.1"/>
    </source>
</evidence>
<feature type="region of interest" description="Disordered" evidence="1">
    <location>
        <begin position="87"/>
        <end position="131"/>
    </location>
</feature>
<organism evidence="2 3">
    <name type="scientific">Mycena chlorophos</name>
    <name type="common">Agaric fungus</name>
    <name type="synonym">Agaricus chlorophos</name>
    <dbReference type="NCBI Taxonomy" id="658473"/>
    <lineage>
        <taxon>Eukaryota</taxon>
        <taxon>Fungi</taxon>
        <taxon>Dikarya</taxon>
        <taxon>Basidiomycota</taxon>
        <taxon>Agaricomycotina</taxon>
        <taxon>Agaricomycetes</taxon>
        <taxon>Agaricomycetidae</taxon>
        <taxon>Agaricales</taxon>
        <taxon>Marasmiineae</taxon>
        <taxon>Mycenaceae</taxon>
        <taxon>Mycena</taxon>
    </lineage>
</organism>
<dbReference type="EMBL" id="DF846048">
    <property type="protein sequence ID" value="GAT49946.1"/>
    <property type="molecule type" value="Genomic_DNA"/>
</dbReference>
<reference evidence="2" key="1">
    <citation type="submission" date="2014-09" db="EMBL/GenBank/DDBJ databases">
        <title>Genome sequence of the luminous mushroom Mycena chlorophos for searching fungal bioluminescence genes.</title>
        <authorList>
            <person name="Tanaka Y."/>
            <person name="Kasuga D."/>
            <person name="Oba Y."/>
            <person name="Hase S."/>
            <person name="Sato K."/>
            <person name="Oba Y."/>
            <person name="Sakakibara Y."/>
        </authorList>
    </citation>
    <scope>NUCLEOTIDE SEQUENCE</scope>
</reference>
<feature type="region of interest" description="Disordered" evidence="1">
    <location>
        <begin position="174"/>
        <end position="225"/>
    </location>
</feature>
<evidence type="ECO:0000256" key="1">
    <source>
        <dbReference type="SAM" id="MobiDB-lite"/>
    </source>
</evidence>
<keyword evidence="3" id="KW-1185">Reference proteome</keyword>
<gene>
    <name evidence="2" type="ORF">MCHLO_07230</name>
</gene>
<feature type="compositionally biased region" description="Basic residues" evidence="1">
    <location>
        <begin position="102"/>
        <end position="120"/>
    </location>
</feature>
<protein>
    <submittedName>
        <fullName evidence="2">Uncharacterized protein</fullName>
    </submittedName>
</protein>
<dbReference type="Proteomes" id="UP000815677">
    <property type="component" value="Unassembled WGS sequence"/>
</dbReference>
<proteinExistence type="predicted"/>
<feature type="region of interest" description="Disordered" evidence="1">
    <location>
        <begin position="1"/>
        <end position="26"/>
    </location>
</feature>
<name>A0ABQ0LJ89_MYCCL</name>
<sequence length="721" mass="78272">MPNTTRNSWRSTSGAGGQLLGWTKDDTEPLARAGERAGYARVCDGVPGDVRVHALRRACAPAIDHASPMLREHRTQYPGQASAPFFPSASGFPGPGPTIRCRVSRTQRRRAGSRGPRTTHSRPSPRCSRRQDRLVVKTWLAPRTLPIPFRSHSPRTQLSSALLHTRSARCVGAASGSRLSLPSNPLPTRPRPQGMCPARPKDVGQPHTPSQHRAPHPRPPAVSAQPGLVVTRAGLAVGFDGYAVRTFHRARTHIIPKSTHAVVTHSSAGLLPFFPLFAGCICGRHSLATRHSSHPRVLLDAAHLGGGRAIETAAYHRIVSLACTEHLPYAPTPFSSPPVDGQRTLTLQKVVSRHVSHAATFLSTPCLRLEPHDLESLAPLASNMNASLRQTSSPISSPSLDGSAFALSVHFGLRMLAGAGSSRVTAVSLFGPSERSRRRHEARVPARWAKTSSTHLSLRSPALRHVFAYADTPRPRPDGPRFIGACRHAASGLVVPASGALRRTCFSPATSAPAAFHRRRELFRRRPDGLHLPTRRRFHRCLSPSDDENQPWPPPSSMPRSSILIRMRRHVRHRPDGADLPTPTPTVFAFADWVGTSRPAASRGSLFLAHSLVCPARQSLRERHQLLIPPTTRVSSSTSFLKRDRIVLGLPGTDAWYPHCDTHCRISTESLDAFDVGVGGGGRKTLPAMLRSSGAYTAAFLSHLLSHSHFLSNALSSSLPT</sequence>
<feature type="compositionally biased region" description="Polar residues" evidence="1">
    <location>
        <begin position="1"/>
        <end position="13"/>
    </location>
</feature>